<protein>
    <submittedName>
        <fullName evidence="1">Uncharacterized protein</fullName>
    </submittedName>
</protein>
<dbReference type="EMBL" id="LNGC01000001">
    <property type="protein sequence ID" value="KYC53858.1"/>
    <property type="molecule type" value="Genomic_DNA"/>
</dbReference>
<name>A0A150J9V5_9EURY</name>
<organism evidence="1 2">
    <name type="scientific">Candidatus Methanofastidiosum methylothiophilum</name>
    <dbReference type="NCBI Taxonomy" id="1705564"/>
    <lineage>
        <taxon>Archaea</taxon>
        <taxon>Methanobacteriati</taxon>
        <taxon>Methanobacteriota</taxon>
        <taxon>Stenosarchaea group</taxon>
        <taxon>Candidatus Methanofastidiosia</taxon>
        <taxon>Candidatus Methanofastidiosales</taxon>
        <taxon>Candidatus Methanofastidiosaceae</taxon>
        <taxon>Candidatus Methanofastidiosum</taxon>
    </lineage>
</organism>
<comment type="caution">
    <text evidence="1">The sequence shown here is derived from an EMBL/GenBank/DDBJ whole genome shotgun (WGS) entry which is preliminary data.</text>
</comment>
<accession>A0A150J9V5</accession>
<proteinExistence type="predicted"/>
<evidence type="ECO:0000313" key="1">
    <source>
        <dbReference type="EMBL" id="KYC53858.1"/>
    </source>
</evidence>
<gene>
    <name evidence="1" type="ORF">AMQ22_00057</name>
</gene>
<sequence length="109" mass="12391">MDDRLCAEAQDSINSINKLELVVRDIPGLKSSRCNHGDHCILIQELKGGDKLEEILRIKDEVKKWGYGRVIIKEFNGNLRSLKVCVDIKGILKEFNKDSCLKCKPKEHG</sequence>
<reference evidence="1 2" key="1">
    <citation type="journal article" date="2016" name="ISME J.">
        <title>Chasing the elusive Euryarchaeota class WSA2: genomes reveal a uniquely fastidious methyl-reducing methanogen.</title>
        <authorList>
            <person name="Nobu M.K."/>
            <person name="Narihiro T."/>
            <person name="Kuroda K."/>
            <person name="Mei R."/>
            <person name="Liu W.T."/>
        </authorList>
    </citation>
    <scope>NUCLEOTIDE SEQUENCE [LARGE SCALE GENOMIC DNA]</scope>
    <source>
        <strain evidence="1">U1lsi0528_Bin055</strain>
    </source>
</reference>
<dbReference type="Proteomes" id="UP000075398">
    <property type="component" value="Unassembled WGS sequence"/>
</dbReference>
<dbReference type="AlphaFoldDB" id="A0A150J9V5"/>
<evidence type="ECO:0000313" key="2">
    <source>
        <dbReference type="Proteomes" id="UP000075398"/>
    </source>
</evidence>